<accession>G4D0B3</accession>
<evidence type="ECO:0000313" key="2">
    <source>
        <dbReference type="Proteomes" id="UP000005332"/>
    </source>
</evidence>
<dbReference type="PATRIC" id="fig|997355.3.peg.2109"/>
<proteinExistence type="predicted"/>
<dbReference type="AlphaFoldDB" id="G4D0B3"/>
<keyword evidence="2" id="KW-1185">Reference proteome</keyword>
<reference evidence="1 2" key="1">
    <citation type="submission" date="2011-06" db="EMBL/GenBank/DDBJ databases">
        <authorList>
            <person name="Muzny D."/>
            <person name="Qin X."/>
            <person name="Deng J."/>
            <person name="Jiang H."/>
            <person name="Liu Y."/>
            <person name="Qu J."/>
            <person name="Song X.-Z."/>
            <person name="Zhang L."/>
            <person name="Thornton R."/>
            <person name="Coyle M."/>
            <person name="Francisco L."/>
            <person name="Jackson L."/>
            <person name="Javaid M."/>
            <person name="Korchina V."/>
            <person name="Kovar C."/>
            <person name="Mata R."/>
            <person name="Mathew T."/>
            <person name="Ngo R."/>
            <person name="Nguyen L."/>
            <person name="Nguyen N."/>
            <person name="Okwuonu G."/>
            <person name="Ongeri F."/>
            <person name="Pham C."/>
            <person name="Simmons D."/>
            <person name="Wilczek-Boney K."/>
            <person name="Hale W."/>
            <person name="Jakkamsetti A."/>
            <person name="Pham P."/>
            <person name="Ruth R."/>
            <person name="San Lucas F."/>
            <person name="Warren J."/>
            <person name="Zhang J."/>
            <person name="Zhao Z."/>
            <person name="Zhou C."/>
            <person name="Zhu D."/>
            <person name="Lee S."/>
            <person name="Bess C."/>
            <person name="Blankenburg K."/>
            <person name="Forbes L."/>
            <person name="Fu Q."/>
            <person name="Gubbala S."/>
            <person name="Hirani K."/>
            <person name="Jayaseelan J.C."/>
            <person name="Lara F."/>
            <person name="Munidasa M."/>
            <person name="Palculict T."/>
            <person name="Patil S."/>
            <person name="Pu L.-L."/>
            <person name="Saada N."/>
            <person name="Tang L."/>
            <person name="Weissenberger G."/>
            <person name="Zhu Y."/>
            <person name="Hemphill L."/>
            <person name="Shang Y."/>
            <person name="Youmans B."/>
            <person name="Ayvaz T."/>
            <person name="Ross M."/>
            <person name="Santibanez J."/>
            <person name="Aqrawi P."/>
            <person name="Gross S."/>
            <person name="Joshi V."/>
            <person name="Fowler G."/>
            <person name="Nazareth L."/>
            <person name="Reid J."/>
            <person name="Worley K."/>
            <person name="Petrosino J."/>
            <person name="Highlander S."/>
            <person name="Gibbs R."/>
        </authorList>
    </citation>
    <scope>NUCLEOTIDE SEQUENCE [LARGE SCALE GENOMIC DNA]</scope>
    <source>
        <strain evidence="1 2">ATCC 25577</strain>
    </source>
</reference>
<organism evidence="1 2">
    <name type="scientific">Cutibacterium avidum ATCC 25577</name>
    <dbReference type="NCBI Taxonomy" id="997355"/>
    <lineage>
        <taxon>Bacteria</taxon>
        <taxon>Bacillati</taxon>
        <taxon>Actinomycetota</taxon>
        <taxon>Actinomycetes</taxon>
        <taxon>Propionibacteriales</taxon>
        <taxon>Propionibacteriaceae</taxon>
        <taxon>Cutibacterium</taxon>
    </lineage>
</organism>
<protein>
    <submittedName>
        <fullName evidence="1">Uncharacterized protein</fullName>
    </submittedName>
</protein>
<dbReference type="EMBL" id="AGBA01000015">
    <property type="protein sequence ID" value="EGY77182.1"/>
    <property type="molecule type" value="Genomic_DNA"/>
</dbReference>
<dbReference type="HOGENOM" id="CLU_2181541_0_0_11"/>
<name>G4D0B3_9ACTN</name>
<dbReference type="Proteomes" id="UP000005332">
    <property type="component" value="Unassembled WGS sequence"/>
</dbReference>
<sequence>MVEAAIAALPINEFIAAQMDLNGRGDISDIIGNMSRVDSFTPDPKFITKVDFGESVPIGDHAEVIITGGGICLVRRRPRTGQLTAIWPDSAYDFRVQNGHLNPVWFDME</sequence>
<comment type="caution">
    <text evidence="1">The sequence shown here is derived from an EMBL/GenBank/DDBJ whole genome shotgun (WGS) entry which is preliminary data.</text>
</comment>
<gene>
    <name evidence="1" type="ORF">HMPREF9153_2135</name>
</gene>
<evidence type="ECO:0000313" key="1">
    <source>
        <dbReference type="EMBL" id="EGY77182.1"/>
    </source>
</evidence>